<organism evidence="7">
    <name type="scientific">Harpegnathos saltator</name>
    <name type="common">Jerdon's jumping ant</name>
    <dbReference type="NCBI Taxonomy" id="610380"/>
    <lineage>
        <taxon>Eukaryota</taxon>
        <taxon>Metazoa</taxon>
        <taxon>Ecdysozoa</taxon>
        <taxon>Arthropoda</taxon>
        <taxon>Hexapoda</taxon>
        <taxon>Insecta</taxon>
        <taxon>Pterygota</taxon>
        <taxon>Neoptera</taxon>
        <taxon>Endopterygota</taxon>
        <taxon>Hymenoptera</taxon>
        <taxon>Apocrita</taxon>
        <taxon>Aculeata</taxon>
        <taxon>Formicoidea</taxon>
        <taxon>Formicidae</taxon>
        <taxon>Ponerinae</taxon>
        <taxon>Ponerini</taxon>
        <taxon>Harpegnathos</taxon>
    </lineage>
</organism>
<dbReference type="OMA" id="LCLVYDH"/>
<dbReference type="InterPro" id="IPR018159">
    <property type="entry name" value="Spectrin/alpha-actinin"/>
</dbReference>
<dbReference type="Pfam" id="PF17902">
    <property type="entry name" value="SH3_10"/>
    <property type="match status" value="1"/>
</dbReference>
<dbReference type="GO" id="GO:0031122">
    <property type="term" value="P:cytoplasmic microtubule organization"/>
    <property type="evidence" value="ECO:0007669"/>
    <property type="project" value="TreeGrafter"/>
</dbReference>
<feature type="coiled-coil region" evidence="3">
    <location>
        <begin position="366"/>
        <end position="440"/>
    </location>
</feature>
<dbReference type="InterPro" id="IPR043197">
    <property type="entry name" value="Plakin"/>
</dbReference>
<evidence type="ECO:0000313" key="7">
    <source>
        <dbReference type="Proteomes" id="UP000008237"/>
    </source>
</evidence>
<dbReference type="GO" id="GO:0045104">
    <property type="term" value="P:intermediate filament cytoskeleton organization"/>
    <property type="evidence" value="ECO:0007669"/>
    <property type="project" value="InterPro"/>
</dbReference>
<dbReference type="InParanoid" id="E2C0F0"/>
<dbReference type="Gene3D" id="1.10.418.10">
    <property type="entry name" value="Calponin-like domain"/>
    <property type="match status" value="1"/>
</dbReference>
<accession>E2C0F0</accession>
<proteinExistence type="predicted"/>
<dbReference type="GO" id="GO:0005737">
    <property type="term" value="C:cytoplasm"/>
    <property type="evidence" value="ECO:0007669"/>
    <property type="project" value="TreeGrafter"/>
</dbReference>
<dbReference type="FunFam" id="1.20.58.60:FF:000030">
    <property type="entry name" value="Short stop, isoform K"/>
    <property type="match status" value="1"/>
</dbReference>
<dbReference type="Gene3D" id="1.20.58.60">
    <property type="match status" value="5"/>
</dbReference>
<dbReference type="Pfam" id="PF21019">
    <property type="entry name" value="Spectrin_3"/>
    <property type="match status" value="1"/>
</dbReference>
<feature type="compositionally biased region" description="Low complexity" evidence="4">
    <location>
        <begin position="1339"/>
        <end position="1351"/>
    </location>
</feature>
<feature type="region of interest" description="Disordered" evidence="4">
    <location>
        <begin position="14"/>
        <end position="39"/>
    </location>
</feature>
<dbReference type="STRING" id="610380.E2C0F0"/>
<dbReference type="Pfam" id="PF00435">
    <property type="entry name" value="Spectrin"/>
    <property type="match status" value="3"/>
</dbReference>
<dbReference type="FunFam" id="1.10.418.10:FF:000022">
    <property type="entry name" value="Short stop, isoform K"/>
    <property type="match status" value="1"/>
</dbReference>
<dbReference type="SMART" id="SM00033">
    <property type="entry name" value="CH"/>
    <property type="match status" value="1"/>
</dbReference>
<keyword evidence="3" id="KW-0175">Coiled coil</keyword>
<protein>
    <submittedName>
        <fullName evidence="6">Plectin-1</fullName>
    </submittedName>
</protein>
<feature type="compositionally biased region" description="Low complexity" evidence="4">
    <location>
        <begin position="1359"/>
        <end position="1372"/>
    </location>
</feature>
<dbReference type="PANTHER" id="PTHR23169">
    <property type="entry name" value="ENVOPLAKIN"/>
    <property type="match status" value="1"/>
</dbReference>
<dbReference type="Pfam" id="PF00307">
    <property type="entry name" value="CH"/>
    <property type="match status" value="1"/>
</dbReference>
<dbReference type="Proteomes" id="UP000008237">
    <property type="component" value="Unassembled WGS sequence"/>
</dbReference>
<keyword evidence="2" id="KW-0677">Repeat</keyword>
<dbReference type="EMBL" id="GL451770">
    <property type="protein sequence ID" value="EFN78609.1"/>
    <property type="molecule type" value="Genomic_DNA"/>
</dbReference>
<dbReference type="PROSITE" id="PS50021">
    <property type="entry name" value="CH"/>
    <property type="match status" value="1"/>
</dbReference>
<reference evidence="6 7" key="1">
    <citation type="journal article" date="2010" name="Science">
        <title>Genomic comparison of the ants Camponotus floridanus and Harpegnathos saltator.</title>
        <authorList>
            <person name="Bonasio R."/>
            <person name="Zhang G."/>
            <person name="Ye C."/>
            <person name="Mutti N.S."/>
            <person name="Fang X."/>
            <person name="Qin N."/>
            <person name="Donahue G."/>
            <person name="Yang P."/>
            <person name="Li Q."/>
            <person name="Li C."/>
            <person name="Zhang P."/>
            <person name="Huang Z."/>
            <person name="Berger S.L."/>
            <person name="Reinberg D."/>
            <person name="Wang J."/>
            <person name="Liebig J."/>
        </authorList>
    </citation>
    <scope>NUCLEOTIDE SEQUENCE [LARGE SCALE GENOMIC DNA]</scope>
    <source>
        <strain evidence="6 7">R22 G/1</strain>
    </source>
</reference>
<gene>
    <name evidence="6" type="ORF">EAI_06279</name>
</gene>
<evidence type="ECO:0000259" key="5">
    <source>
        <dbReference type="PROSITE" id="PS50021"/>
    </source>
</evidence>
<dbReference type="InterPro" id="IPR002017">
    <property type="entry name" value="Spectrin_repeat"/>
</dbReference>
<evidence type="ECO:0000256" key="1">
    <source>
        <dbReference type="ARBA" id="ARBA00022553"/>
    </source>
</evidence>
<dbReference type="GO" id="GO:0030056">
    <property type="term" value="C:hemidesmosome"/>
    <property type="evidence" value="ECO:0007669"/>
    <property type="project" value="TreeGrafter"/>
</dbReference>
<dbReference type="InterPro" id="IPR036872">
    <property type="entry name" value="CH_dom_sf"/>
</dbReference>
<dbReference type="SUPFAM" id="SSF47576">
    <property type="entry name" value="Calponin-homology domain, CH-domain"/>
    <property type="match status" value="1"/>
</dbReference>
<feature type="coiled-coil region" evidence="3">
    <location>
        <begin position="746"/>
        <end position="776"/>
    </location>
</feature>
<dbReference type="PANTHER" id="PTHR23169:SF23">
    <property type="entry name" value="SHORT STOP, ISOFORM H"/>
    <property type="match status" value="1"/>
</dbReference>
<feature type="domain" description="Calponin-homology (CH)" evidence="5">
    <location>
        <begin position="140"/>
        <end position="245"/>
    </location>
</feature>
<dbReference type="SMART" id="SM00150">
    <property type="entry name" value="SPEC"/>
    <property type="match status" value="7"/>
</dbReference>
<feature type="compositionally biased region" description="Polar residues" evidence="4">
    <location>
        <begin position="1384"/>
        <end position="1396"/>
    </location>
</feature>
<evidence type="ECO:0000256" key="3">
    <source>
        <dbReference type="SAM" id="Coils"/>
    </source>
</evidence>
<dbReference type="Pfam" id="PF21020">
    <property type="entry name" value="Spectrin_4"/>
    <property type="match status" value="1"/>
</dbReference>
<dbReference type="FunFam" id="1.20.58.60:FF:000053">
    <property type="entry name" value="Short stop, isoform K"/>
    <property type="match status" value="1"/>
</dbReference>
<evidence type="ECO:0000256" key="4">
    <source>
        <dbReference type="SAM" id="MobiDB-lite"/>
    </source>
</evidence>
<dbReference type="SUPFAM" id="SSF46966">
    <property type="entry name" value="Spectrin repeat"/>
    <property type="match status" value="8"/>
</dbReference>
<keyword evidence="1" id="KW-0597">Phosphoprotein</keyword>
<dbReference type="GO" id="GO:0005198">
    <property type="term" value="F:structural molecule activity"/>
    <property type="evidence" value="ECO:0007669"/>
    <property type="project" value="TreeGrafter"/>
</dbReference>
<dbReference type="FunFam" id="1.20.58.60:FF:000055">
    <property type="entry name" value="Short stop, isoform K"/>
    <property type="match status" value="1"/>
</dbReference>
<dbReference type="GO" id="GO:0016020">
    <property type="term" value="C:membrane"/>
    <property type="evidence" value="ECO:0007669"/>
    <property type="project" value="TreeGrafter"/>
</dbReference>
<evidence type="ECO:0000313" key="6">
    <source>
        <dbReference type="EMBL" id="EFN78609.1"/>
    </source>
</evidence>
<dbReference type="GO" id="GO:0005882">
    <property type="term" value="C:intermediate filament"/>
    <property type="evidence" value="ECO:0007669"/>
    <property type="project" value="TreeGrafter"/>
</dbReference>
<dbReference type="GO" id="GO:0042060">
    <property type="term" value="P:wound healing"/>
    <property type="evidence" value="ECO:0007669"/>
    <property type="project" value="TreeGrafter"/>
</dbReference>
<dbReference type="Gene3D" id="2.30.30.40">
    <property type="entry name" value="SH3 Domains"/>
    <property type="match status" value="1"/>
</dbReference>
<feature type="region of interest" description="Disordered" evidence="4">
    <location>
        <begin position="1333"/>
        <end position="1396"/>
    </location>
</feature>
<dbReference type="InterPro" id="IPR041615">
    <property type="entry name" value="Desmoplakin_SH3"/>
</dbReference>
<dbReference type="CDD" id="cd00176">
    <property type="entry name" value="SPEC"/>
    <property type="match status" value="3"/>
</dbReference>
<dbReference type="CDD" id="cd21189">
    <property type="entry name" value="CH_PLEC-like_rpt2"/>
    <property type="match status" value="1"/>
</dbReference>
<evidence type="ECO:0000256" key="2">
    <source>
        <dbReference type="ARBA" id="ARBA00022737"/>
    </source>
</evidence>
<keyword evidence="7" id="KW-1185">Reference proteome</keyword>
<dbReference type="OrthoDB" id="2250192at2759"/>
<name>E2C0F0_HARSA</name>
<dbReference type="InterPro" id="IPR001715">
    <property type="entry name" value="CH_dom"/>
</dbReference>
<dbReference type="InterPro" id="IPR049538">
    <property type="entry name" value="PCN-like_spectrin-like_rpt"/>
</dbReference>
<sequence length="1396" mass="161687">MSIYRFSKGGRLFVQGTREDDDRDGVPSSPTQDPRSADDLRALYTKRRLSTEVLGSSIESTKTSRRGENGTKRIVTRIVRKTTTLTRGEERSVAEDLTKRAYPKYLQDASSSTTAITRHASTKPKTVRISDIVVGQEPNVTAREALLRWARRSTARYPGVRVTDFTGSWRDGLAFSALLHRNRPDLVDWRTARASQPRERLDRVFYVAEREYGVTRLLDPEDVDTPEPDEKSLITYISSLYDVFPEPPAIHPLYDAEAQRRSAEYRELASSLHMWIREKMALMQERSFPPTLIEMKKLAADSTKFKNEEVPPRYRDKQKLTYIFRDLQKYFEAVGEVDMEPELHIDVIDKNWNRLIMLHQEREQAIIDEIKRLERLQRLAEKVHREMKTTDNRLEELERRVEDEARRLDRLHPLEAKHAVDLLEQDIRNTETQIQNIFTDVHTLTEGRYSQAAELHKRVQKLHQRWVVLRSLLHRRLVQPLSAVSFPVEERVVTKHRTTVHETRLVDTNPHFRALHDCIDWCKSKLKHLQEADYGSDLPSVQNELDVHHREHKNIDQFQTKVDKCVQAKNNFHGEELTLYSQHLSTLQKLYAELLVVSNKRLSDLDTLHDFIQSATGELVWLNAKEETEVTRDWSDKNLNVQSIEQYYESLMSDLEKREIQFSAVQDRGEALVLQHHPAAKTIEAYMSAMQSQWAWLLQLTLCLEVHLKHAAQNQQFFKDIQQAEQWISKRDETLNTVYSQSDFSLDEGERLLKGMQELREELNNYGDHVQRLAERAKDVVPMKQRKQPVMRPLQVTCICSYKQVNMSIEKGEQCTVYDNSGRVKWRVKNTQGTETPVPGVCFALQPPDKEALDAAERLRRQYDRSVALWQRKQLRLRQNMIFATIKVVKGWDLPQFLAMGQDQRTAIRKALNEDADKLLSEGDPADPQLRRLKREMADVNRLFDDFEKRARAEEESKNAGRIFNEQASTLQQVLDEAERVLNARIAAPLPRDLDSLEHLVLQHKDYEQNLQGLAPEMEQMQQTFRGITLKTPAMRNKLDNITSKWNHLWNLSSLYIERLKCVEIVLSGLEENTAAISEFEIKLASFGELPSDVKGLQVVLEDLMVLQNAIAQQQVSVDQLNDDAHNARRLVEKSRPNHRGPHGDMDRLDAEVNKLNARWTNVCGQLVDRLRSAETAYGLAQQYSTSYQNEVDFVDESYGKLELENTKNLLSKVLDRAPAIEAVNITGGRLIREGKIYGQRLRTFKEQLEDICPSLDASVKRPRRDSVITVDNVARDLDTLNRRYTTLVNLLEERVRQLALLHPEDTSLQRVLQEQRPLRTFRTEFNIYESTTSEERYTSTTTHYTQSQYTSERHESTETTFSSDTSRRSYSAEQAAAYRPNGHESTSPASAVSPA</sequence>